<comment type="caution">
    <text evidence="1">The sequence shown here is derived from an EMBL/GenBank/DDBJ whole genome shotgun (WGS) entry which is preliminary data.</text>
</comment>
<evidence type="ECO:0000313" key="2">
    <source>
        <dbReference type="Proteomes" id="UP000314294"/>
    </source>
</evidence>
<reference evidence="1 2" key="1">
    <citation type="submission" date="2019-03" db="EMBL/GenBank/DDBJ databases">
        <title>First draft genome of Liparis tanakae, snailfish: a comprehensive survey of snailfish specific genes.</title>
        <authorList>
            <person name="Kim W."/>
            <person name="Song I."/>
            <person name="Jeong J.-H."/>
            <person name="Kim D."/>
            <person name="Kim S."/>
            <person name="Ryu S."/>
            <person name="Song J.Y."/>
            <person name="Lee S.K."/>
        </authorList>
    </citation>
    <scope>NUCLEOTIDE SEQUENCE [LARGE SCALE GENOMIC DNA]</scope>
    <source>
        <tissue evidence="1">Muscle</tissue>
    </source>
</reference>
<dbReference type="AlphaFoldDB" id="A0A4Z2I5C3"/>
<dbReference type="EMBL" id="SRLO01000136">
    <property type="protein sequence ID" value="TNN72472.1"/>
    <property type="molecule type" value="Genomic_DNA"/>
</dbReference>
<sequence length="208" mass="22523">MKNSRPTSDGHVVPCTSWGLVHAQIHKGGEGGLARRFNQTSGLILVEQKEGLGTRDGGSIRLQRNQVSHLELQRPGGAAHREGGAAKWKEESAGQSEMQAERHQVGMLLLQLPLQSLRLTLFLQLLALSSTLLLLLLDAFLPVVQQLPLVLLGVPALSGQLRLLPLVSLRALLVLLLQALEVPAQRGLTGHVEDRTEDQDGTTNEGED</sequence>
<proteinExistence type="predicted"/>
<dbReference type="Proteomes" id="UP000314294">
    <property type="component" value="Unassembled WGS sequence"/>
</dbReference>
<name>A0A4Z2I5C3_9TELE</name>
<organism evidence="1 2">
    <name type="scientific">Liparis tanakae</name>
    <name type="common">Tanaka's snailfish</name>
    <dbReference type="NCBI Taxonomy" id="230148"/>
    <lineage>
        <taxon>Eukaryota</taxon>
        <taxon>Metazoa</taxon>
        <taxon>Chordata</taxon>
        <taxon>Craniata</taxon>
        <taxon>Vertebrata</taxon>
        <taxon>Euteleostomi</taxon>
        <taxon>Actinopterygii</taxon>
        <taxon>Neopterygii</taxon>
        <taxon>Teleostei</taxon>
        <taxon>Neoteleostei</taxon>
        <taxon>Acanthomorphata</taxon>
        <taxon>Eupercaria</taxon>
        <taxon>Perciformes</taxon>
        <taxon>Cottioidei</taxon>
        <taxon>Cottales</taxon>
        <taxon>Liparidae</taxon>
        <taxon>Liparis</taxon>
    </lineage>
</organism>
<protein>
    <submittedName>
        <fullName evidence="1">Uncharacterized protein</fullName>
    </submittedName>
</protein>
<gene>
    <name evidence="1" type="ORF">EYF80_017248</name>
</gene>
<accession>A0A4Z2I5C3</accession>
<keyword evidence="2" id="KW-1185">Reference proteome</keyword>
<evidence type="ECO:0000313" key="1">
    <source>
        <dbReference type="EMBL" id="TNN72472.1"/>
    </source>
</evidence>